<feature type="domain" description="Exo-beta-D-glucosaminidase Ig-fold" evidence="9">
    <location>
        <begin position="777"/>
        <end position="884"/>
    </location>
</feature>
<dbReference type="SUPFAM" id="SSF51445">
    <property type="entry name" value="(Trans)glycosidases"/>
    <property type="match status" value="1"/>
</dbReference>
<feature type="chain" id="PRO_5047483891" evidence="6">
    <location>
        <begin position="19"/>
        <end position="891"/>
    </location>
</feature>
<evidence type="ECO:0000259" key="8">
    <source>
        <dbReference type="Pfam" id="PF17786"/>
    </source>
</evidence>
<evidence type="ECO:0000259" key="9">
    <source>
        <dbReference type="Pfam" id="PF18368"/>
    </source>
</evidence>
<dbReference type="SUPFAM" id="SSF49785">
    <property type="entry name" value="Galactose-binding domain-like"/>
    <property type="match status" value="1"/>
</dbReference>
<keyword evidence="2" id="KW-0378">Hydrolase</keyword>
<dbReference type="InterPro" id="IPR017853">
    <property type="entry name" value="GH"/>
</dbReference>
<dbReference type="Pfam" id="PF17786">
    <property type="entry name" value="Mannosidase_ig"/>
    <property type="match status" value="1"/>
</dbReference>
<protein>
    <submittedName>
        <fullName evidence="11">Exo-beta-D-glucosaminidase</fullName>
    </submittedName>
</protein>
<evidence type="ECO:0000256" key="6">
    <source>
        <dbReference type="SAM" id="SignalP"/>
    </source>
</evidence>
<keyword evidence="5" id="KW-0624">Polysaccharide degradation</keyword>
<evidence type="ECO:0000313" key="12">
    <source>
        <dbReference type="Proteomes" id="UP001338125"/>
    </source>
</evidence>
<dbReference type="PANTHER" id="PTHR43536">
    <property type="entry name" value="MANNOSYLGLYCOPROTEIN ENDO-BETA-MANNOSIDASE"/>
    <property type="match status" value="1"/>
</dbReference>
<dbReference type="SUPFAM" id="SSF49303">
    <property type="entry name" value="beta-Galactosidase/glucuronidase domain"/>
    <property type="match status" value="3"/>
</dbReference>
<feature type="domain" description="Mannosidase Ig/CBM-like" evidence="8">
    <location>
        <begin position="683"/>
        <end position="765"/>
    </location>
</feature>
<organism evidence="11 12">
    <name type="scientific">Cladobotryum mycophilum</name>
    <dbReference type="NCBI Taxonomy" id="491253"/>
    <lineage>
        <taxon>Eukaryota</taxon>
        <taxon>Fungi</taxon>
        <taxon>Dikarya</taxon>
        <taxon>Ascomycota</taxon>
        <taxon>Pezizomycotina</taxon>
        <taxon>Sordariomycetes</taxon>
        <taxon>Hypocreomycetidae</taxon>
        <taxon>Hypocreales</taxon>
        <taxon>Hypocreaceae</taxon>
        <taxon>Cladobotryum</taxon>
    </lineage>
</organism>
<dbReference type="InterPro" id="IPR041447">
    <property type="entry name" value="Mannosidase_ig"/>
</dbReference>
<comment type="similarity">
    <text evidence="1">Belongs to the glycosyl hydrolase 2 family.</text>
</comment>
<evidence type="ECO:0000256" key="5">
    <source>
        <dbReference type="ARBA" id="ARBA00023326"/>
    </source>
</evidence>
<sequence>MIGHAVAALLVGSGLASAAGAPLVSKVGQKAPIPSWDLKSSSDVSKDLKSLSKPGVDTSSWYHAKTSKCTIMGCLLNAGIYKDTDLFYSDNLNHFNWGQFSVPWLYRNEFSLAPVKGKHYILETNGITSKADLFFNGKQIADSDFQTGAYGGHAYDVTSLVAESNALVVQAHPTDYLFDFAVGYVDWNPYPPDNGTGVWRDITVKEIGPVSLGALNVIVDINTPVESNPAQITVRAKAQNYENTAVEFNAEAIITDPAGGPGQSVKQTVKLGPLETKLVDFKQTLKTPKIWWPKQWGDQPLYKAQVTFSVGSDVSDTAETNFGVRTVSSVVNSHNDTQYTVNGHPFQVVGGGYSADIFLRWDKDYFTRIAEYMLDMHQNTIRLEGKLEHPELYEIADRIGLMVMPGWECCDKWEAWDYNHDLALDPPPIWNANDYATANASVIHEVDMIQSHPSILTFLVGSDYWPNDKATKIYVDAMKAAGWQTPIIASAAKRGFPKLIGPSGMKMDGPYDWVPPNYWFDTDPSSDRLGAAFGFGSELGSGVGTPELGSLKKFLSKSDLDDLWKSPNKNLFHMSRNVSSFYNRKIYNQGLYKRYGAPTSLDDYLIKAQIMDYEATRSQYEGFGALWNADRPATGLIYWMLNNAWPSLHWNQFDYYLHPAGSYYGTKVGSRIEHVVYNPNKKEVWLINHSLNQQGPRTVDYELIDLTGKSIAKSTIKTTTKANSGFKAGDISQQVNKVNGVAFLRLILSDASGKVLSRNVYWLTKGVDVLDWNNSTWYYTQVKQFVDFTPLNKLATAQVTVTPAAGNPAPEVPGTQTRSLVLENTSSVPAFFVRLTLVDKAGNDVNPVSWSDNYVTLWPHEKLTVQVGGWDASGDSVQVSGKNVKVTTVKL</sequence>
<dbReference type="InterPro" id="IPR041351">
    <property type="entry name" value="Ig_GlcNase"/>
</dbReference>
<evidence type="ECO:0000256" key="1">
    <source>
        <dbReference type="ARBA" id="ARBA00007401"/>
    </source>
</evidence>
<dbReference type="PANTHER" id="PTHR43536:SF1">
    <property type="entry name" value="MANNOSYLGLYCOPROTEIN ENDO-BETA-MANNOSIDASE"/>
    <property type="match status" value="1"/>
</dbReference>
<proteinExistence type="inferred from homology"/>
<dbReference type="InterPro" id="IPR006102">
    <property type="entry name" value="Ig-like_GH2"/>
</dbReference>
<dbReference type="Gene3D" id="2.60.120.260">
    <property type="entry name" value="Galactose-binding domain-like"/>
    <property type="match status" value="1"/>
</dbReference>
<dbReference type="Pfam" id="PF00703">
    <property type="entry name" value="Glyco_hydro_2"/>
    <property type="match status" value="1"/>
</dbReference>
<feature type="domain" description="Beta-mannosidase-like galactose-binding" evidence="10">
    <location>
        <begin position="58"/>
        <end position="173"/>
    </location>
</feature>
<dbReference type="InterPro" id="IPR043534">
    <property type="entry name" value="EBDG/EBM"/>
</dbReference>
<dbReference type="Pfam" id="PF18368">
    <property type="entry name" value="Ig_GlcNase"/>
    <property type="match status" value="1"/>
</dbReference>
<feature type="domain" description="Glycoside hydrolase family 2 immunoglobulin-like beta-sandwich" evidence="7">
    <location>
        <begin position="220"/>
        <end position="325"/>
    </location>
</feature>
<dbReference type="Gene3D" id="3.20.20.80">
    <property type="entry name" value="Glycosidases"/>
    <property type="match status" value="1"/>
</dbReference>
<keyword evidence="12" id="KW-1185">Reference proteome</keyword>
<dbReference type="InterPro" id="IPR036156">
    <property type="entry name" value="Beta-gal/glucu_dom_sf"/>
</dbReference>
<dbReference type="EMBL" id="JAVFKD010000012">
    <property type="protein sequence ID" value="KAK5994118.1"/>
    <property type="molecule type" value="Genomic_DNA"/>
</dbReference>
<evidence type="ECO:0000256" key="3">
    <source>
        <dbReference type="ARBA" id="ARBA00023277"/>
    </source>
</evidence>
<dbReference type="InterPro" id="IPR008979">
    <property type="entry name" value="Galactose-bd-like_sf"/>
</dbReference>
<name>A0ABR0SPS8_9HYPO</name>
<comment type="caution">
    <text evidence="11">The sequence shown here is derived from an EMBL/GenBank/DDBJ whole genome shotgun (WGS) entry which is preliminary data.</text>
</comment>
<evidence type="ECO:0000259" key="10">
    <source>
        <dbReference type="Pfam" id="PF22666"/>
    </source>
</evidence>
<dbReference type="InterPro" id="IPR013783">
    <property type="entry name" value="Ig-like_fold"/>
</dbReference>
<dbReference type="Proteomes" id="UP001338125">
    <property type="component" value="Unassembled WGS sequence"/>
</dbReference>
<keyword evidence="3" id="KW-0119">Carbohydrate metabolism</keyword>
<feature type="signal peptide" evidence="6">
    <location>
        <begin position="1"/>
        <end position="18"/>
    </location>
</feature>
<reference evidence="11 12" key="1">
    <citation type="submission" date="2024-01" db="EMBL/GenBank/DDBJ databases">
        <title>Complete genome of Cladobotryum mycophilum ATHUM6906.</title>
        <authorList>
            <person name="Christinaki A.C."/>
            <person name="Myridakis A.I."/>
            <person name="Kouvelis V.N."/>
        </authorList>
    </citation>
    <scope>NUCLEOTIDE SEQUENCE [LARGE SCALE GENOMIC DNA]</scope>
    <source>
        <strain evidence="11 12">ATHUM6906</strain>
    </source>
</reference>
<dbReference type="InterPro" id="IPR054593">
    <property type="entry name" value="Beta-mannosidase-like_N2"/>
</dbReference>
<evidence type="ECO:0000256" key="2">
    <source>
        <dbReference type="ARBA" id="ARBA00022801"/>
    </source>
</evidence>
<keyword evidence="6" id="KW-0732">Signal</keyword>
<dbReference type="Gene3D" id="2.60.40.10">
    <property type="entry name" value="Immunoglobulins"/>
    <property type="match status" value="3"/>
</dbReference>
<keyword evidence="4" id="KW-0326">Glycosidase</keyword>
<evidence type="ECO:0000313" key="11">
    <source>
        <dbReference type="EMBL" id="KAK5994118.1"/>
    </source>
</evidence>
<evidence type="ECO:0000259" key="7">
    <source>
        <dbReference type="Pfam" id="PF00703"/>
    </source>
</evidence>
<gene>
    <name evidence="11" type="ORF">PT974_07558</name>
</gene>
<dbReference type="Pfam" id="PF22666">
    <property type="entry name" value="Glyco_hydro_2_N2"/>
    <property type="match status" value="1"/>
</dbReference>
<accession>A0ABR0SPS8</accession>
<evidence type="ECO:0000256" key="4">
    <source>
        <dbReference type="ARBA" id="ARBA00023295"/>
    </source>
</evidence>